<name>A0A2M7YLS6_9BACT</name>
<dbReference type="EMBL" id="PFWG01000032">
    <property type="protein sequence ID" value="PJA63928.1"/>
    <property type="molecule type" value="Genomic_DNA"/>
</dbReference>
<proteinExistence type="predicted"/>
<dbReference type="GO" id="GO:0016787">
    <property type="term" value="F:hydrolase activity"/>
    <property type="evidence" value="ECO:0007669"/>
    <property type="project" value="UniProtKB-KW"/>
</dbReference>
<sequence>IEKLMAMFQPVEYDKLVKVNGEISVYFREAGHVLGSASVELNIEGEKIVFSGDLGSTKTSLLRDPAKIEEADYVVIESTYGDRFHESNQQCKNAIENIAEETATKKGVLMIPSFSLERTQQLLYHFNELVENNCIPRLPIFIDSPLAIRLTGIYSRYPEYYNNEAKLLLKSGDDIFKFPGLKLTLTTKESKAINDVFPPKIIIAGSGMSQGGRIIHHEARYLSEPENTLLIVAYQAKGTLGREILDGADSVKIMGETVPVRAKVERVDCYSSHGDQKDLLWWLSNIVQSGADRKIKKVFICHGEEDSSLALSRKIKNDFGLKTEAPHLGDVAEL</sequence>
<gene>
    <name evidence="3" type="ORF">CO160_01300</name>
</gene>
<dbReference type="SUPFAM" id="SSF56281">
    <property type="entry name" value="Metallo-hydrolase/oxidoreductase"/>
    <property type="match status" value="1"/>
</dbReference>
<dbReference type="GO" id="GO:0004521">
    <property type="term" value="F:RNA endonuclease activity"/>
    <property type="evidence" value="ECO:0007669"/>
    <property type="project" value="TreeGrafter"/>
</dbReference>
<keyword evidence="1 3" id="KW-0378">Hydrolase</keyword>
<protein>
    <submittedName>
        <fullName evidence="3">MBL fold hydrolase</fullName>
    </submittedName>
</protein>
<dbReference type="InterPro" id="IPR050698">
    <property type="entry name" value="MBL"/>
</dbReference>
<comment type="caution">
    <text evidence="3">The sequence shown here is derived from an EMBL/GenBank/DDBJ whole genome shotgun (WGS) entry which is preliminary data.</text>
</comment>
<evidence type="ECO:0000259" key="2">
    <source>
        <dbReference type="SMART" id="SM01027"/>
    </source>
</evidence>
<dbReference type="Pfam" id="PF07521">
    <property type="entry name" value="RMMBL"/>
    <property type="match status" value="1"/>
</dbReference>
<dbReference type="AlphaFoldDB" id="A0A2M7YLS6"/>
<dbReference type="Pfam" id="PF10996">
    <property type="entry name" value="Beta-Casp"/>
    <property type="match status" value="1"/>
</dbReference>
<dbReference type="InterPro" id="IPR036866">
    <property type="entry name" value="RibonucZ/Hydroxyglut_hydro"/>
</dbReference>
<dbReference type="Gene3D" id="3.40.50.10890">
    <property type="match status" value="1"/>
</dbReference>
<dbReference type="InterPro" id="IPR022712">
    <property type="entry name" value="Beta_Casp"/>
</dbReference>
<feature type="domain" description="Beta-Casp" evidence="2">
    <location>
        <begin position="119"/>
        <end position="244"/>
    </location>
</feature>
<organism evidence="3 4">
    <name type="scientific">Candidatus Portnoybacteria bacterium CG_4_9_14_3_um_filter_43_11</name>
    <dbReference type="NCBI Taxonomy" id="1974805"/>
    <lineage>
        <taxon>Bacteria</taxon>
        <taxon>Candidatus Portnoyibacteriota</taxon>
    </lineage>
</organism>
<dbReference type="Gene3D" id="3.60.15.10">
    <property type="entry name" value="Ribonuclease Z/Hydroxyacylglutathione hydrolase-like"/>
    <property type="match status" value="1"/>
</dbReference>
<dbReference type="Proteomes" id="UP000230941">
    <property type="component" value="Unassembled WGS sequence"/>
</dbReference>
<dbReference type="PANTHER" id="PTHR11203">
    <property type="entry name" value="CLEAVAGE AND POLYADENYLATION SPECIFICITY FACTOR FAMILY MEMBER"/>
    <property type="match status" value="1"/>
</dbReference>
<evidence type="ECO:0000313" key="3">
    <source>
        <dbReference type="EMBL" id="PJA63928.1"/>
    </source>
</evidence>
<reference evidence="4" key="1">
    <citation type="submission" date="2017-09" db="EMBL/GenBank/DDBJ databases">
        <title>Depth-based differentiation of microbial function through sediment-hosted aquifers and enrichment of novel symbionts in the deep terrestrial subsurface.</title>
        <authorList>
            <person name="Probst A.J."/>
            <person name="Ladd B."/>
            <person name="Jarett J.K."/>
            <person name="Geller-Mcgrath D.E."/>
            <person name="Sieber C.M.K."/>
            <person name="Emerson J.B."/>
            <person name="Anantharaman K."/>
            <person name="Thomas B.C."/>
            <person name="Malmstrom R."/>
            <person name="Stieglmeier M."/>
            <person name="Klingl A."/>
            <person name="Woyke T."/>
            <person name="Ryan C.M."/>
            <person name="Banfield J.F."/>
        </authorList>
    </citation>
    <scope>NUCLEOTIDE SEQUENCE [LARGE SCALE GENOMIC DNA]</scope>
</reference>
<dbReference type="InterPro" id="IPR011108">
    <property type="entry name" value="RMMBL"/>
</dbReference>
<evidence type="ECO:0000256" key="1">
    <source>
        <dbReference type="ARBA" id="ARBA00022801"/>
    </source>
</evidence>
<evidence type="ECO:0000313" key="4">
    <source>
        <dbReference type="Proteomes" id="UP000230941"/>
    </source>
</evidence>
<dbReference type="SMART" id="SM01027">
    <property type="entry name" value="Beta-Casp"/>
    <property type="match status" value="1"/>
</dbReference>
<dbReference type="PANTHER" id="PTHR11203:SF37">
    <property type="entry name" value="INTEGRATOR COMPLEX SUBUNIT 11"/>
    <property type="match status" value="1"/>
</dbReference>
<accession>A0A2M7YLS6</accession>
<feature type="non-terminal residue" evidence="3">
    <location>
        <position position="1"/>
    </location>
</feature>